<dbReference type="PROSITE" id="PS50828">
    <property type="entry name" value="SMR"/>
    <property type="match status" value="1"/>
</dbReference>
<dbReference type="PANTHER" id="PTHR47417:SF1">
    <property type="entry name" value="SMR DOMAIN-CONTAINING PROTEIN YPL199C"/>
    <property type="match status" value="1"/>
</dbReference>
<accession>A0A1B7MMT2</accession>
<dbReference type="InterPro" id="IPR002625">
    <property type="entry name" value="Smr_dom"/>
</dbReference>
<evidence type="ECO:0000313" key="4">
    <source>
        <dbReference type="Proteomes" id="UP000092154"/>
    </source>
</evidence>
<keyword evidence="4" id="KW-1185">Reference proteome</keyword>
<dbReference type="EMBL" id="KV448688">
    <property type="protein sequence ID" value="OAX33897.1"/>
    <property type="molecule type" value="Genomic_DNA"/>
</dbReference>
<dbReference type="Pfam" id="PF01713">
    <property type="entry name" value="Smr"/>
    <property type="match status" value="1"/>
</dbReference>
<dbReference type="SMART" id="SM00463">
    <property type="entry name" value="SMR"/>
    <property type="match status" value="1"/>
</dbReference>
<feature type="region of interest" description="Disordered" evidence="1">
    <location>
        <begin position="39"/>
        <end position="110"/>
    </location>
</feature>
<dbReference type="InterPro" id="IPR013899">
    <property type="entry name" value="DUF1771"/>
</dbReference>
<evidence type="ECO:0000259" key="2">
    <source>
        <dbReference type="PROSITE" id="PS50828"/>
    </source>
</evidence>
<dbReference type="STRING" id="1314800.A0A1B7MMT2"/>
<dbReference type="Proteomes" id="UP000092154">
    <property type="component" value="Unassembled WGS sequence"/>
</dbReference>
<dbReference type="OrthoDB" id="3231855at2759"/>
<feature type="compositionally biased region" description="Basic and acidic residues" evidence="1">
    <location>
        <begin position="134"/>
        <end position="147"/>
    </location>
</feature>
<dbReference type="Pfam" id="PF08590">
    <property type="entry name" value="DUF1771"/>
    <property type="match status" value="1"/>
</dbReference>
<dbReference type="Gene3D" id="3.30.1370.110">
    <property type="match status" value="1"/>
</dbReference>
<dbReference type="FunCoup" id="A0A1B7MMT2">
    <property type="interactions" value="3"/>
</dbReference>
<evidence type="ECO:0000256" key="1">
    <source>
        <dbReference type="SAM" id="MobiDB-lite"/>
    </source>
</evidence>
<dbReference type="InParanoid" id="A0A1B7MMT2"/>
<proteinExistence type="predicted"/>
<feature type="compositionally biased region" description="Polar residues" evidence="1">
    <location>
        <begin position="57"/>
        <end position="92"/>
    </location>
</feature>
<evidence type="ECO:0000313" key="3">
    <source>
        <dbReference type="EMBL" id="OAX33897.1"/>
    </source>
</evidence>
<organism evidence="3 4">
    <name type="scientific">Rhizopogon vinicolor AM-OR11-026</name>
    <dbReference type="NCBI Taxonomy" id="1314800"/>
    <lineage>
        <taxon>Eukaryota</taxon>
        <taxon>Fungi</taxon>
        <taxon>Dikarya</taxon>
        <taxon>Basidiomycota</taxon>
        <taxon>Agaricomycotina</taxon>
        <taxon>Agaricomycetes</taxon>
        <taxon>Agaricomycetidae</taxon>
        <taxon>Boletales</taxon>
        <taxon>Suillineae</taxon>
        <taxon>Rhizopogonaceae</taxon>
        <taxon>Rhizopogon</taxon>
    </lineage>
</organism>
<name>A0A1B7MMT2_9AGAM</name>
<dbReference type="InterPro" id="IPR053020">
    <property type="entry name" value="Smr_domain_protein"/>
</dbReference>
<reference evidence="3 4" key="1">
    <citation type="submission" date="2016-06" db="EMBL/GenBank/DDBJ databases">
        <title>Comparative genomics of the ectomycorrhizal sister species Rhizopogon vinicolor and Rhizopogon vesiculosus (Basidiomycota: Boletales) reveals a divergence of the mating type B locus.</title>
        <authorList>
            <consortium name="DOE Joint Genome Institute"/>
            <person name="Mujic A.B."/>
            <person name="Kuo A."/>
            <person name="Tritt A."/>
            <person name="Lipzen A."/>
            <person name="Chen C."/>
            <person name="Johnson J."/>
            <person name="Sharma A."/>
            <person name="Barry K."/>
            <person name="Grigoriev I.V."/>
            <person name="Spatafora J.W."/>
        </authorList>
    </citation>
    <scope>NUCLEOTIDE SEQUENCE [LARGE SCALE GENOMIC DNA]</scope>
    <source>
        <strain evidence="3 4">AM-OR11-026</strain>
    </source>
</reference>
<dbReference type="AlphaFoldDB" id="A0A1B7MMT2"/>
<sequence>MQLSIPSVLSALRALLKFPYWFLRKVIGILFGWTRFPPSQRPPSDSSPTYRQPPPEHSTTSQYSNYQTPSHSDQPSETQDLPPSPDRQQSQHGRTRSKDQDQLNKQNPYYTGLRERANQEGDEVDRCFQQSDEACERGESVRGQELREEGEEHEYARDALNAEASAWIFRENNLNSKPGEVNLHGLYVKEAISYSDKAIKEARQRGDSQIRLIVGKGLHSDGRISRIKPAMEKKMRQCSLLAEVDPRNAGVLIVQLG</sequence>
<protein>
    <recommendedName>
        <fullName evidence="2">Smr domain-containing protein</fullName>
    </recommendedName>
</protein>
<feature type="domain" description="Smr" evidence="2">
    <location>
        <begin position="181"/>
        <end position="257"/>
    </location>
</feature>
<dbReference type="SUPFAM" id="SSF160443">
    <property type="entry name" value="SMR domain-like"/>
    <property type="match status" value="1"/>
</dbReference>
<dbReference type="InterPro" id="IPR036063">
    <property type="entry name" value="Smr_dom_sf"/>
</dbReference>
<feature type="region of interest" description="Disordered" evidence="1">
    <location>
        <begin position="131"/>
        <end position="151"/>
    </location>
</feature>
<dbReference type="SMART" id="SM01162">
    <property type="entry name" value="DUF1771"/>
    <property type="match status" value="1"/>
</dbReference>
<dbReference type="PANTHER" id="PTHR47417">
    <property type="entry name" value="SMR DOMAIN-CONTAINING PROTEIN YPL199C"/>
    <property type="match status" value="1"/>
</dbReference>
<gene>
    <name evidence="3" type="ORF">K503DRAFT_484112</name>
</gene>